<feature type="signal peptide" evidence="1">
    <location>
        <begin position="1"/>
        <end position="24"/>
    </location>
</feature>
<organism evidence="2 3">
    <name type="scientific">Desulfonema magnum</name>
    <dbReference type="NCBI Taxonomy" id="45655"/>
    <lineage>
        <taxon>Bacteria</taxon>
        <taxon>Pseudomonadati</taxon>
        <taxon>Thermodesulfobacteriota</taxon>
        <taxon>Desulfobacteria</taxon>
        <taxon>Desulfobacterales</taxon>
        <taxon>Desulfococcaceae</taxon>
        <taxon>Desulfonema</taxon>
    </lineage>
</organism>
<accession>A0A975BWY6</accession>
<reference evidence="2" key="1">
    <citation type="journal article" date="2021" name="Microb. Physiol.">
        <title>Proteogenomic Insights into the Physiology of Marine, Sulfate-Reducing, Filamentous Desulfonema limicola and Desulfonema magnum.</title>
        <authorList>
            <person name="Schnaars V."/>
            <person name="Wohlbrand L."/>
            <person name="Scheve S."/>
            <person name="Hinrichs C."/>
            <person name="Reinhardt R."/>
            <person name="Rabus R."/>
        </authorList>
    </citation>
    <scope>NUCLEOTIDE SEQUENCE</scope>
    <source>
        <strain evidence="2">4be13</strain>
    </source>
</reference>
<gene>
    <name evidence="2" type="ORF">dnm_089460</name>
</gene>
<dbReference type="RefSeq" id="WP_207680049.1">
    <property type="nucleotide sequence ID" value="NZ_CP061800.1"/>
</dbReference>
<sequence>MKKIIGMTLIALGLVGICFGMAFAGAENEYPNGIEGIKAASLPPPGFYYRMYNVLYTADTNTDKDGDELDIDFDLTLFANAHRFIWVSDWKFLGADFASNIIVPIFNIDLEIGALGVDDSQFGLGDIFIEPFVLAWHGSQYDTVFAMGVWAPTGQYDKDEPASPGKDMWTWMGTVGGTYYFDTAKTWSASILARYEIHGEKDELEVTPGDDFHFEWGIGKTLEKFWDIGLTGYCQWQVSDDEDESGAAYGEKDSVYAIGPEVSVFIPSAKLFISLKNQWEFGAEDRSEGNFMCLNFTKIF</sequence>
<evidence type="ECO:0000313" key="3">
    <source>
        <dbReference type="Proteomes" id="UP000663722"/>
    </source>
</evidence>
<keyword evidence="3" id="KW-1185">Reference proteome</keyword>
<dbReference type="Proteomes" id="UP000663722">
    <property type="component" value="Chromosome"/>
</dbReference>
<dbReference type="AlphaFoldDB" id="A0A975BWY6"/>
<evidence type="ECO:0000256" key="1">
    <source>
        <dbReference type="SAM" id="SignalP"/>
    </source>
</evidence>
<protein>
    <submittedName>
        <fullName evidence="2">MetA-pathway of phenol degradation domain-containing protein</fullName>
    </submittedName>
</protein>
<dbReference type="EMBL" id="CP061800">
    <property type="protein sequence ID" value="QTA92853.1"/>
    <property type="molecule type" value="Genomic_DNA"/>
</dbReference>
<proteinExistence type="predicted"/>
<dbReference type="InterPro" id="IPR025737">
    <property type="entry name" value="FApF"/>
</dbReference>
<dbReference type="Pfam" id="PF13557">
    <property type="entry name" value="Phenol_MetA_deg"/>
    <property type="match status" value="1"/>
</dbReference>
<name>A0A975BWY6_9BACT</name>
<evidence type="ECO:0000313" key="2">
    <source>
        <dbReference type="EMBL" id="QTA92853.1"/>
    </source>
</evidence>
<feature type="chain" id="PRO_5037494185" evidence="1">
    <location>
        <begin position="25"/>
        <end position="300"/>
    </location>
</feature>
<keyword evidence="1" id="KW-0732">Signal</keyword>
<dbReference type="KEGG" id="dmm:dnm_089460"/>